<keyword evidence="9" id="KW-1185">Reference proteome</keyword>
<evidence type="ECO:0000256" key="5">
    <source>
        <dbReference type="ARBA" id="ARBA00022842"/>
    </source>
</evidence>
<proteinExistence type="inferred from homology"/>
<dbReference type="EC" id="2.5.1.-" evidence="8"/>
<feature type="region of interest" description="Disordered" evidence="7">
    <location>
        <begin position="1"/>
        <end position="23"/>
    </location>
</feature>
<evidence type="ECO:0000313" key="8">
    <source>
        <dbReference type="EMBL" id="MFC4264439.1"/>
    </source>
</evidence>
<dbReference type="InterPro" id="IPR008949">
    <property type="entry name" value="Isoprenoid_synthase_dom_sf"/>
</dbReference>
<dbReference type="GO" id="GO:0016740">
    <property type="term" value="F:transferase activity"/>
    <property type="evidence" value="ECO:0007669"/>
    <property type="project" value="UniProtKB-KW"/>
</dbReference>
<feature type="compositionally biased region" description="Polar residues" evidence="7">
    <location>
        <begin position="10"/>
        <end position="23"/>
    </location>
</feature>
<keyword evidence="5" id="KW-0460">Magnesium</keyword>
<dbReference type="RefSeq" id="WP_345384970.1">
    <property type="nucleotide sequence ID" value="NZ_BAABLL010000001.1"/>
</dbReference>
<dbReference type="SFLD" id="SFLDS00005">
    <property type="entry name" value="Isoprenoid_Synthase_Type_I"/>
    <property type="match status" value="1"/>
</dbReference>
<keyword evidence="4" id="KW-0479">Metal-binding</keyword>
<dbReference type="InterPro" id="IPR000092">
    <property type="entry name" value="Polyprenyl_synt"/>
</dbReference>
<dbReference type="PROSITE" id="PS00723">
    <property type="entry name" value="POLYPRENYL_SYNTHASE_1"/>
    <property type="match status" value="1"/>
</dbReference>
<dbReference type="PANTHER" id="PTHR12001:SF85">
    <property type="entry name" value="SHORT CHAIN ISOPRENYL DIPHOSPHATE SYNTHASE"/>
    <property type="match status" value="1"/>
</dbReference>
<dbReference type="EMBL" id="JBHSCQ010000004">
    <property type="protein sequence ID" value="MFC4264439.1"/>
    <property type="molecule type" value="Genomic_DNA"/>
</dbReference>
<keyword evidence="3 6" id="KW-0808">Transferase</keyword>
<evidence type="ECO:0000256" key="7">
    <source>
        <dbReference type="SAM" id="MobiDB-lite"/>
    </source>
</evidence>
<comment type="cofactor">
    <cofactor evidence="1">
        <name>Mg(2+)</name>
        <dbReference type="ChEBI" id="CHEBI:18420"/>
    </cofactor>
</comment>
<dbReference type="SUPFAM" id="SSF48576">
    <property type="entry name" value="Terpenoid synthases"/>
    <property type="match status" value="1"/>
</dbReference>
<comment type="similarity">
    <text evidence="2 6">Belongs to the FPP/GGPP synthase family.</text>
</comment>
<evidence type="ECO:0000256" key="1">
    <source>
        <dbReference type="ARBA" id="ARBA00001946"/>
    </source>
</evidence>
<dbReference type="InterPro" id="IPR033749">
    <property type="entry name" value="Polyprenyl_synt_CS"/>
</dbReference>
<accession>A0ABV8QZD5</accession>
<evidence type="ECO:0000256" key="3">
    <source>
        <dbReference type="ARBA" id="ARBA00022679"/>
    </source>
</evidence>
<comment type="caution">
    <text evidence="8">The sequence shown here is derived from an EMBL/GenBank/DDBJ whole genome shotgun (WGS) entry which is preliminary data.</text>
</comment>
<protein>
    <submittedName>
        <fullName evidence="8">Polyprenyl synthetase family protein</fullName>
        <ecNumber evidence="8">2.5.1.-</ecNumber>
    </submittedName>
</protein>
<dbReference type="PANTHER" id="PTHR12001">
    <property type="entry name" value="GERANYLGERANYL PYROPHOSPHATE SYNTHASE"/>
    <property type="match status" value="1"/>
</dbReference>
<gene>
    <name evidence="8" type="ORF">ACFOW9_02355</name>
</gene>
<dbReference type="Gene3D" id="1.10.600.10">
    <property type="entry name" value="Farnesyl Diphosphate Synthase"/>
    <property type="match status" value="1"/>
</dbReference>
<evidence type="ECO:0000256" key="2">
    <source>
        <dbReference type="ARBA" id="ARBA00006706"/>
    </source>
</evidence>
<reference evidence="9" key="1">
    <citation type="journal article" date="2019" name="Int. J. Syst. Evol. Microbiol.">
        <title>The Global Catalogue of Microorganisms (GCM) 10K type strain sequencing project: providing services to taxonomists for standard genome sequencing and annotation.</title>
        <authorList>
            <consortium name="The Broad Institute Genomics Platform"/>
            <consortium name="The Broad Institute Genome Sequencing Center for Infectious Disease"/>
            <person name="Wu L."/>
            <person name="Ma J."/>
        </authorList>
    </citation>
    <scope>NUCLEOTIDE SEQUENCE [LARGE SCALE GENOMIC DNA]</scope>
    <source>
        <strain evidence="9">CGMCC 1.10698</strain>
    </source>
</reference>
<name>A0ABV8QZD5_9MICC</name>
<evidence type="ECO:0000313" key="9">
    <source>
        <dbReference type="Proteomes" id="UP001595773"/>
    </source>
</evidence>
<evidence type="ECO:0000256" key="6">
    <source>
        <dbReference type="RuleBase" id="RU004466"/>
    </source>
</evidence>
<sequence>MSRASEMDATRQQTLYPCQQTPTPTVSQEMTELTWAQFQPQVAGVLDDYFSAEGARARGYSANFAAMWDRLASSTSGGKWLRPRLVHLAYHAFGGREVDSCAKLAASFEMLHAALVVHDDVIDRDFVRRGSDTLGAVYRDLALIEGHSQADAEHAGYSAAIIAGDLLLTGSLRLATSASTGHRNSPLILETVHDAIFASAAGELDDLLFSLSDSSPGLTEVLSMERLKTAVYSFEAPLRAGALMAGQSDELAGALAEVGRDIGIAYQVIDDVLGTFGESSVTGKSVESDLREGKRTILTTYAGGYAAASAIMDAFRKGDAEAGVVRDAMKELGADSYALTLASRLVEQALDKARELDLPETLMVDLTQICNYVLTRRN</sequence>
<dbReference type="Proteomes" id="UP001595773">
    <property type="component" value="Unassembled WGS sequence"/>
</dbReference>
<evidence type="ECO:0000256" key="4">
    <source>
        <dbReference type="ARBA" id="ARBA00022723"/>
    </source>
</evidence>
<dbReference type="CDD" id="cd00685">
    <property type="entry name" value="Trans_IPPS_HT"/>
    <property type="match status" value="1"/>
</dbReference>
<dbReference type="PROSITE" id="PS00444">
    <property type="entry name" value="POLYPRENYL_SYNTHASE_2"/>
    <property type="match status" value="1"/>
</dbReference>
<organism evidence="8 9">
    <name type="scientific">Arthrobacter cryoconiti</name>
    <dbReference type="NCBI Taxonomy" id="748907"/>
    <lineage>
        <taxon>Bacteria</taxon>
        <taxon>Bacillati</taxon>
        <taxon>Actinomycetota</taxon>
        <taxon>Actinomycetes</taxon>
        <taxon>Micrococcales</taxon>
        <taxon>Micrococcaceae</taxon>
        <taxon>Arthrobacter</taxon>
    </lineage>
</organism>
<dbReference type="Pfam" id="PF00348">
    <property type="entry name" value="polyprenyl_synt"/>
    <property type="match status" value="1"/>
</dbReference>